<dbReference type="SUPFAM" id="SSF117070">
    <property type="entry name" value="LEA14-like"/>
    <property type="match status" value="1"/>
</dbReference>
<reference evidence="1 2" key="1">
    <citation type="submission" date="2020-04" db="EMBL/GenBank/DDBJ databases">
        <title>Genome sequencing of novel species.</title>
        <authorList>
            <person name="Heo J."/>
            <person name="Kim S.-J."/>
            <person name="Kim J.-S."/>
            <person name="Hong S.-B."/>
            <person name="Kwon S.-W."/>
        </authorList>
    </citation>
    <scope>NUCLEOTIDE SEQUENCE [LARGE SCALE GENOMIC DNA]</scope>
    <source>
        <strain evidence="1 2">CJU-R4</strain>
    </source>
</reference>
<dbReference type="RefSeq" id="WP_169549668.1">
    <property type="nucleotide sequence ID" value="NZ_CP051677.1"/>
</dbReference>
<keyword evidence="2" id="KW-1185">Reference proteome</keyword>
<evidence type="ECO:0000313" key="1">
    <source>
        <dbReference type="EMBL" id="QJD77724.1"/>
    </source>
</evidence>
<evidence type="ECO:0008006" key="3">
    <source>
        <dbReference type="Google" id="ProtNLM"/>
    </source>
</evidence>
<dbReference type="AlphaFoldDB" id="A0A7L5DHB9"/>
<evidence type="ECO:0000313" key="2">
    <source>
        <dbReference type="Proteomes" id="UP000501128"/>
    </source>
</evidence>
<dbReference type="KEGG" id="srho:HH216_04285"/>
<dbReference type="Gene3D" id="2.60.40.1820">
    <property type="match status" value="1"/>
</dbReference>
<organism evidence="1 2">
    <name type="scientific">Spirosoma rhododendri</name>
    <dbReference type="NCBI Taxonomy" id="2728024"/>
    <lineage>
        <taxon>Bacteria</taxon>
        <taxon>Pseudomonadati</taxon>
        <taxon>Bacteroidota</taxon>
        <taxon>Cytophagia</taxon>
        <taxon>Cytophagales</taxon>
        <taxon>Cytophagaceae</taxon>
        <taxon>Spirosoma</taxon>
    </lineage>
</organism>
<accession>A0A7L5DHB9</accession>
<dbReference type="Proteomes" id="UP000501128">
    <property type="component" value="Chromosome"/>
</dbReference>
<sequence length="214" mass="23442">MRHATKLVLFLTAPLLFTQCGINRQVQQAKGLSKSKYAIHSADSITIAGYDVREFKDMRGLDDVNPLNYPRIAAGLIKKDVPFRANLNVEITNPTNEIAAINQFDYRLLLAGNELASGTVDRRVEVPANGGKVIVPIPVNANAYGLISSSSTRNAFVDLVRNLAGSDQVAPARVTLKIRPTLMLGNKQVKYPGYIDIDKEITRDMLSPNNKPAP</sequence>
<dbReference type="EMBL" id="CP051677">
    <property type="protein sequence ID" value="QJD77724.1"/>
    <property type="molecule type" value="Genomic_DNA"/>
</dbReference>
<protein>
    <recommendedName>
        <fullName evidence="3">Late embryogenesis abundant protein LEA-2 subgroup domain-containing protein</fullName>
    </recommendedName>
</protein>
<name>A0A7L5DHB9_9BACT</name>
<gene>
    <name evidence="1" type="ORF">HH216_04285</name>
</gene>
<proteinExistence type="predicted"/>